<keyword evidence="4" id="KW-1133">Transmembrane helix</keyword>
<dbReference type="PROSITE" id="PS50014">
    <property type="entry name" value="BROMODOMAIN_2"/>
    <property type="match status" value="1"/>
</dbReference>
<dbReference type="Proteomes" id="UP001603857">
    <property type="component" value="Unassembled WGS sequence"/>
</dbReference>
<protein>
    <recommendedName>
        <fullName evidence="5">Bromo domain-containing protein</fullName>
    </recommendedName>
</protein>
<reference evidence="6 7" key="1">
    <citation type="submission" date="2024-08" db="EMBL/GenBank/DDBJ databases">
        <title>Insights into the chromosomal genome structure of Flemingia macrophylla.</title>
        <authorList>
            <person name="Ding Y."/>
            <person name="Zhao Y."/>
            <person name="Bi W."/>
            <person name="Wu M."/>
            <person name="Zhao G."/>
            <person name="Gong Y."/>
            <person name="Li W."/>
            <person name="Zhang P."/>
        </authorList>
    </citation>
    <scope>NUCLEOTIDE SEQUENCE [LARGE SCALE GENOMIC DNA]</scope>
    <source>
        <strain evidence="6">DYQJB</strain>
        <tissue evidence="6">Leaf</tissue>
    </source>
</reference>
<dbReference type="PRINTS" id="PR00503">
    <property type="entry name" value="BROMODOMAIN"/>
</dbReference>
<dbReference type="PANTHER" id="PTHR43254:SF3">
    <property type="entry name" value="C-TERMINAL BINDING PROTEIN AN"/>
    <property type="match status" value="1"/>
</dbReference>
<sequence>MPPQLFTFPLFLSLPFISPSLSLHAPHPHLFTFPLFLSFPFLFASFPILSLPFLYSALTTDLRLRHVHVDTSYAKEIADTIMALFLGLLRRTHLISRHALSASSWLGSIQPLCRGMRRYRNLVLGIVEVYASARRPAFTISLSPSYSHSRALIDLIHPSLHVWCPLTPYPLASVKSSHRRRETPRATPRATASATSRLLFPSRASSPLSRRDRHLRVTATTTLESHLERHSHSDVGDSVNLWRFTLRDREADRRRRCSLDSHPREPPGETLPQRCWRQRWVFDVLSCSTFLRKDTHGVFSEPVDPEELPDYHDIIKQPMDYGTVRKKLDKGLYPDLEQFEVGVAIFSNRFLECDLLLVSRQDLVLEARINFSVDPINEEKLRNKSWIDAAGGITNKGRLYGVGKVGSALRLGDAFPNLSSGRSTQESEKILHWNKSPSI</sequence>
<dbReference type="AlphaFoldDB" id="A0ABD1NJR5"/>
<dbReference type="Gene3D" id="1.20.920.10">
    <property type="entry name" value="Bromodomain-like"/>
    <property type="match status" value="1"/>
</dbReference>
<evidence type="ECO:0000256" key="1">
    <source>
        <dbReference type="ARBA" id="ARBA00023117"/>
    </source>
</evidence>
<gene>
    <name evidence="6" type="ORF">Fmac_001778</name>
</gene>
<dbReference type="Gene3D" id="3.40.50.720">
    <property type="entry name" value="NAD(P)-binding Rossmann-like Domain"/>
    <property type="match status" value="1"/>
</dbReference>
<feature type="transmembrane region" description="Helical" evidence="4">
    <location>
        <begin position="32"/>
        <end position="55"/>
    </location>
</feature>
<evidence type="ECO:0000313" key="6">
    <source>
        <dbReference type="EMBL" id="KAL2347778.1"/>
    </source>
</evidence>
<dbReference type="InterPro" id="IPR045015">
    <property type="entry name" value="AN-like"/>
</dbReference>
<evidence type="ECO:0000259" key="5">
    <source>
        <dbReference type="PROSITE" id="PS50014"/>
    </source>
</evidence>
<organism evidence="6 7">
    <name type="scientific">Flemingia macrophylla</name>
    <dbReference type="NCBI Taxonomy" id="520843"/>
    <lineage>
        <taxon>Eukaryota</taxon>
        <taxon>Viridiplantae</taxon>
        <taxon>Streptophyta</taxon>
        <taxon>Embryophyta</taxon>
        <taxon>Tracheophyta</taxon>
        <taxon>Spermatophyta</taxon>
        <taxon>Magnoliopsida</taxon>
        <taxon>eudicotyledons</taxon>
        <taxon>Gunneridae</taxon>
        <taxon>Pentapetalae</taxon>
        <taxon>rosids</taxon>
        <taxon>fabids</taxon>
        <taxon>Fabales</taxon>
        <taxon>Fabaceae</taxon>
        <taxon>Papilionoideae</taxon>
        <taxon>50 kb inversion clade</taxon>
        <taxon>NPAAA clade</taxon>
        <taxon>indigoferoid/millettioid clade</taxon>
        <taxon>Phaseoleae</taxon>
        <taxon>Flemingia</taxon>
    </lineage>
</organism>
<feature type="region of interest" description="Disordered" evidence="3">
    <location>
        <begin position="174"/>
        <end position="196"/>
    </location>
</feature>
<dbReference type="SUPFAM" id="SSF47370">
    <property type="entry name" value="Bromodomain"/>
    <property type="match status" value="1"/>
</dbReference>
<keyword evidence="4" id="KW-0812">Transmembrane</keyword>
<evidence type="ECO:0000313" key="7">
    <source>
        <dbReference type="Proteomes" id="UP001603857"/>
    </source>
</evidence>
<evidence type="ECO:0000256" key="2">
    <source>
        <dbReference type="PROSITE-ProRule" id="PRU00035"/>
    </source>
</evidence>
<keyword evidence="7" id="KW-1185">Reference proteome</keyword>
<evidence type="ECO:0000256" key="4">
    <source>
        <dbReference type="SAM" id="Phobius"/>
    </source>
</evidence>
<accession>A0ABD1NJR5</accession>
<keyword evidence="4" id="KW-0472">Membrane</keyword>
<name>A0ABD1NJR5_9FABA</name>
<proteinExistence type="predicted"/>
<dbReference type="EMBL" id="JBGMDY010000001">
    <property type="protein sequence ID" value="KAL2347778.1"/>
    <property type="molecule type" value="Genomic_DNA"/>
</dbReference>
<dbReference type="Pfam" id="PF00439">
    <property type="entry name" value="Bromodomain"/>
    <property type="match status" value="1"/>
</dbReference>
<dbReference type="InterPro" id="IPR036427">
    <property type="entry name" value="Bromodomain-like_sf"/>
</dbReference>
<feature type="compositionally biased region" description="Low complexity" evidence="3">
    <location>
        <begin position="185"/>
        <end position="196"/>
    </location>
</feature>
<comment type="caution">
    <text evidence="6">The sequence shown here is derived from an EMBL/GenBank/DDBJ whole genome shotgun (WGS) entry which is preliminary data.</text>
</comment>
<feature type="domain" description="Bromo" evidence="5">
    <location>
        <begin position="299"/>
        <end position="339"/>
    </location>
</feature>
<dbReference type="PANTHER" id="PTHR43254">
    <property type="entry name" value="C-TERMINAL BINDING PROTEIN AN-RELATED"/>
    <property type="match status" value="1"/>
</dbReference>
<dbReference type="InterPro" id="IPR001487">
    <property type="entry name" value="Bromodomain"/>
</dbReference>
<dbReference type="SMART" id="SM00297">
    <property type="entry name" value="BROMO"/>
    <property type="match status" value="1"/>
</dbReference>
<keyword evidence="1 2" id="KW-0103">Bromodomain</keyword>
<evidence type="ECO:0000256" key="3">
    <source>
        <dbReference type="SAM" id="MobiDB-lite"/>
    </source>
</evidence>